<organism evidence="2 3">
    <name type="scientific">Azoarcus taiwanensis</name>
    <dbReference type="NCBI Taxonomy" id="666964"/>
    <lineage>
        <taxon>Bacteria</taxon>
        <taxon>Pseudomonadati</taxon>
        <taxon>Pseudomonadota</taxon>
        <taxon>Betaproteobacteria</taxon>
        <taxon>Rhodocyclales</taxon>
        <taxon>Zoogloeaceae</taxon>
        <taxon>Azoarcus</taxon>
    </lineage>
</organism>
<gene>
    <name evidence="2" type="ORF">GPA21_05790</name>
</gene>
<dbReference type="SMART" id="SM00052">
    <property type="entry name" value="EAL"/>
    <property type="match status" value="1"/>
</dbReference>
<dbReference type="CDD" id="cd01948">
    <property type="entry name" value="EAL"/>
    <property type="match status" value="1"/>
</dbReference>
<name>A0A972F789_9RHOO</name>
<dbReference type="PANTHER" id="PTHR33121:SF15">
    <property type="entry name" value="BLUE LIGHT- AND TEMPERATURE-REGULATED ANTIREPRESSOR BLUF"/>
    <property type="match status" value="1"/>
</dbReference>
<dbReference type="Pfam" id="PF00563">
    <property type="entry name" value="EAL"/>
    <property type="match status" value="1"/>
</dbReference>
<dbReference type="AlphaFoldDB" id="A0A972F789"/>
<feature type="domain" description="EAL" evidence="1">
    <location>
        <begin position="6"/>
        <end position="255"/>
    </location>
</feature>
<sequence>MGPEAATFVPSGCRDCRNREPLDIGITMAFQPIVQASTRSIHGYEALVRGVGQEPAGVVLGKVTQENVYSFDQTCRVLAIDLASRLGLSGMLSINFLPNAVYRPETCIRATLEAAEQSGFPTERLMFEVTESERIVDSAHLKSIFAEYKRRGFTVAIDDFGAGYSGLNLLAEFQPDVIKLDMALTRGFDGDKVRRAIVGGILSVCADLSIRVVAEGIETRAEYEALTGEGVDYFQGYYFARPGFEHLPEVDENVW</sequence>
<dbReference type="GO" id="GO:0071111">
    <property type="term" value="F:cyclic-guanylate-specific phosphodiesterase activity"/>
    <property type="evidence" value="ECO:0007669"/>
    <property type="project" value="InterPro"/>
</dbReference>
<keyword evidence="3" id="KW-1185">Reference proteome</keyword>
<accession>A0A972F789</accession>
<evidence type="ECO:0000313" key="2">
    <source>
        <dbReference type="EMBL" id="NMG02480.1"/>
    </source>
</evidence>
<dbReference type="InterPro" id="IPR050706">
    <property type="entry name" value="Cyclic-di-GMP_PDE-like"/>
</dbReference>
<dbReference type="InterPro" id="IPR001633">
    <property type="entry name" value="EAL_dom"/>
</dbReference>
<dbReference type="PROSITE" id="PS50883">
    <property type="entry name" value="EAL"/>
    <property type="match status" value="1"/>
</dbReference>
<dbReference type="InterPro" id="IPR035919">
    <property type="entry name" value="EAL_sf"/>
</dbReference>
<evidence type="ECO:0000259" key="1">
    <source>
        <dbReference type="PROSITE" id="PS50883"/>
    </source>
</evidence>
<dbReference type="PANTHER" id="PTHR33121">
    <property type="entry name" value="CYCLIC DI-GMP PHOSPHODIESTERASE PDEF"/>
    <property type="match status" value="1"/>
</dbReference>
<protein>
    <submittedName>
        <fullName evidence="2">EAL domain-containing protein</fullName>
    </submittedName>
</protein>
<dbReference type="Gene3D" id="3.20.20.450">
    <property type="entry name" value="EAL domain"/>
    <property type="match status" value="1"/>
</dbReference>
<reference evidence="2" key="1">
    <citation type="submission" date="2019-12" db="EMBL/GenBank/DDBJ databases">
        <title>Comparative genomics gives insights into the taxonomy of the Azoarcus-Aromatoleum group and reveals separate origins of nif in the plant-associated Azoarcus and non-plant-associated Aromatoleum sub-groups.</title>
        <authorList>
            <person name="Lafos M."/>
            <person name="Maluk M."/>
            <person name="Batista M."/>
            <person name="Junghare M."/>
            <person name="Carmona M."/>
            <person name="Faoro H."/>
            <person name="Cruz L.M."/>
            <person name="Battistoni F."/>
            <person name="De Souza E."/>
            <person name="Pedrosa F."/>
            <person name="Chen W.-M."/>
            <person name="Poole P.S."/>
            <person name="Dixon R.A."/>
            <person name="James E.K."/>
        </authorList>
    </citation>
    <scope>NUCLEOTIDE SEQUENCE</scope>
    <source>
        <strain evidence="2">NSC3</strain>
    </source>
</reference>
<dbReference type="SUPFAM" id="SSF141868">
    <property type="entry name" value="EAL domain-like"/>
    <property type="match status" value="1"/>
</dbReference>
<dbReference type="EMBL" id="WTVM01000024">
    <property type="protein sequence ID" value="NMG02480.1"/>
    <property type="molecule type" value="Genomic_DNA"/>
</dbReference>
<proteinExistence type="predicted"/>
<evidence type="ECO:0000313" key="3">
    <source>
        <dbReference type="Proteomes" id="UP000599523"/>
    </source>
</evidence>
<comment type="caution">
    <text evidence="2">The sequence shown here is derived from an EMBL/GenBank/DDBJ whole genome shotgun (WGS) entry which is preliminary data.</text>
</comment>
<dbReference type="Proteomes" id="UP000599523">
    <property type="component" value="Unassembled WGS sequence"/>
</dbReference>